<dbReference type="AlphaFoldDB" id="A0A9W8AJZ7"/>
<evidence type="ECO:0000313" key="3">
    <source>
        <dbReference type="EMBL" id="KAJ1950154.1"/>
    </source>
</evidence>
<dbReference type="EMBL" id="JANBPY010003807">
    <property type="protein sequence ID" value="KAJ1950154.1"/>
    <property type="molecule type" value="Genomic_DNA"/>
</dbReference>
<feature type="chain" id="PRO_5040798681" description="Chitin-binding type-2 domain-containing protein" evidence="2">
    <location>
        <begin position="24"/>
        <end position="108"/>
    </location>
</feature>
<organism evidence="3 4">
    <name type="scientific">Dispira parvispora</name>
    <dbReference type="NCBI Taxonomy" id="1520584"/>
    <lineage>
        <taxon>Eukaryota</taxon>
        <taxon>Fungi</taxon>
        <taxon>Fungi incertae sedis</taxon>
        <taxon>Zoopagomycota</taxon>
        <taxon>Kickxellomycotina</taxon>
        <taxon>Dimargaritomycetes</taxon>
        <taxon>Dimargaritales</taxon>
        <taxon>Dimargaritaceae</taxon>
        <taxon>Dispira</taxon>
    </lineage>
</organism>
<evidence type="ECO:0008006" key="5">
    <source>
        <dbReference type="Google" id="ProtNLM"/>
    </source>
</evidence>
<dbReference type="GO" id="GO:0008061">
    <property type="term" value="F:chitin binding"/>
    <property type="evidence" value="ECO:0007669"/>
    <property type="project" value="InterPro"/>
</dbReference>
<dbReference type="OrthoDB" id="2970127at2759"/>
<gene>
    <name evidence="3" type="ORF">IWQ62_006616</name>
</gene>
<keyword evidence="4" id="KW-1185">Reference proteome</keyword>
<dbReference type="Proteomes" id="UP001150925">
    <property type="component" value="Unassembled WGS sequence"/>
</dbReference>
<feature type="signal peptide" evidence="2">
    <location>
        <begin position="1"/>
        <end position="23"/>
    </location>
</feature>
<name>A0A9W8AJZ7_9FUNG</name>
<comment type="caution">
    <text evidence="3">The sequence shown here is derived from an EMBL/GenBank/DDBJ whole genome shotgun (WGS) entry which is preliminary data.</text>
</comment>
<dbReference type="SUPFAM" id="SSF57625">
    <property type="entry name" value="Invertebrate chitin-binding proteins"/>
    <property type="match status" value="1"/>
</dbReference>
<accession>A0A9W8AJZ7</accession>
<proteinExistence type="predicted"/>
<evidence type="ECO:0000256" key="2">
    <source>
        <dbReference type="SAM" id="SignalP"/>
    </source>
</evidence>
<protein>
    <recommendedName>
        <fullName evidence="5">Chitin-binding type-2 domain-containing protein</fullName>
    </recommendedName>
</protein>
<keyword evidence="2" id="KW-0732">Signal</keyword>
<sequence>MNYLSTLSLFVVAMLASAMAVQAIPRPGDAPNKAVDPKANGGDHGKSGGASEPWYADYFHKCVDGTMRCDHKDAHHFYVCDHSKPVKFQCGPGTVCHQKGEYIICDHA</sequence>
<evidence type="ECO:0000313" key="4">
    <source>
        <dbReference type="Proteomes" id="UP001150925"/>
    </source>
</evidence>
<dbReference type="InterPro" id="IPR036508">
    <property type="entry name" value="Chitin-bd_dom_sf"/>
</dbReference>
<evidence type="ECO:0000256" key="1">
    <source>
        <dbReference type="SAM" id="MobiDB-lite"/>
    </source>
</evidence>
<feature type="region of interest" description="Disordered" evidence="1">
    <location>
        <begin position="26"/>
        <end position="51"/>
    </location>
</feature>
<reference evidence="3" key="1">
    <citation type="submission" date="2022-07" db="EMBL/GenBank/DDBJ databases">
        <title>Phylogenomic reconstructions and comparative analyses of Kickxellomycotina fungi.</title>
        <authorList>
            <person name="Reynolds N.K."/>
            <person name="Stajich J.E."/>
            <person name="Barry K."/>
            <person name="Grigoriev I.V."/>
            <person name="Crous P."/>
            <person name="Smith M.E."/>
        </authorList>
    </citation>
    <scope>NUCLEOTIDE SEQUENCE</scope>
    <source>
        <strain evidence="3">RSA 1196</strain>
    </source>
</reference>